<evidence type="ECO:0000313" key="2">
    <source>
        <dbReference type="EMBL" id="AFX98842.1"/>
    </source>
</evidence>
<keyword evidence="3" id="KW-1185">Reference proteome</keyword>
<proteinExistence type="predicted"/>
<dbReference type="HOGENOM" id="CLU_3341676_0_0_5"/>
<accession>K7YMV5</accession>
<dbReference type="AlphaFoldDB" id="K7YMV5"/>
<keyword evidence="1" id="KW-0472">Membrane</keyword>
<keyword evidence="1" id="KW-0812">Transmembrane</keyword>
<evidence type="ECO:0000256" key="1">
    <source>
        <dbReference type="SAM" id="Phobius"/>
    </source>
</evidence>
<gene>
    <name evidence="2" type="ORF">A1OE_654</name>
</gene>
<dbReference type="Proteomes" id="UP000010077">
    <property type="component" value="Chromosome"/>
</dbReference>
<organism evidence="2 3">
    <name type="scientific">Candidatus Endolissoclinum faulkneri L2</name>
    <dbReference type="NCBI Taxonomy" id="1193729"/>
    <lineage>
        <taxon>Bacteria</taxon>
        <taxon>Pseudomonadati</taxon>
        <taxon>Pseudomonadota</taxon>
        <taxon>Alphaproteobacteria</taxon>
        <taxon>Rhodospirillales</taxon>
        <taxon>Rhodospirillaceae</taxon>
        <taxon>Candidatus Endolissoclinum</taxon>
    </lineage>
</organism>
<dbReference type="KEGG" id="thal:A1OE_654"/>
<reference evidence="2 3" key="1">
    <citation type="journal article" date="2012" name="Proc. Natl. Acad. Sci. U.S.A.">
        <title>Genome streamlining and chemical defense in a coral reef symbiosis.</title>
        <authorList>
            <person name="Kwan J.C."/>
            <person name="Donia M.S."/>
            <person name="Han A.W."/>
            <person name="Hirose E."/>
            <person name="Haygood M.G."/>
            <person name="Schmidt E.W."/>
        </authorList>
    </citation>
    <scope>NUCLEOTIDE SEQUENCE [LARGE SCALE GENOMIC DNA]</scope>
    <source>
        <strain evidence="2 3">L2</strain>
    </source>
</reference>
<dbReference type="EMBL" id="CP003539">
    <property type="protein sequence ID" value="AFX98842.1"/>
    <property type="molecule type" value="Genomic_DNA"/>
</dbReference>
<evidence type="ECO:0000313" key="3">
    <source>
        <dbReference type="Proteomes" id="UP000010077"/>
    </source>
</evidence>
<name>K7YMV5_9PROT</name>
<sequence length="37" mass="4549">MLFQYWNIYAIFVKIIYDLSIFTTIHCFLSFLILMLL</sequence>
<dbReference type="STRING" id="1193729.A1OE_654"/>
<feature type="transmembrane region" description="Helical" evidence="1">
    <location>
        <begin position="6"/>
        <end position="36"/>
    </location>
</feature>
<keyword evidence="1" id="KW-1133">Transmembrane helix</keyword>
<protein>
    <submittedName>
        <fullName evidence="2">Uncharacterized protein</fullName>
    </submittedName>
</protein>